<dbReference type="RefSeq" id="WP_013931250.1">
    <property type="nucleotide sequence ID" value="NC_015704.1"/>
</dbReference>
<dbReference type="SUPFAM" id="SSF54427">
    <property type="entry name" value="NTF2-like"/>
    <property type="match status" value="1"/>
</dbReference>
<protein>
    <submittedName>
        <fullName evidence="3">Secreted protein</fullName>
    </submittedName>
</protein>
<feature type="signal peptide" evidence="1">
    <location>
        <begin position="1"/>
        <end position="19"/>
    </location>
</feature>
<keyword evidence="1" id="KW-0732">Signal</keyword>
<keyword evidence="4" id="KW-1185">Reference proteome</keyword>
<name>A0A7U4E8V7_RUNSL</name>
<keyword evidence="3" id="KW-0614">Plasmid</keyword>
<feature type="chain" id="PRO_5030992720" evidence="1">
    <location>
        <begin position="20"/>
        <end position="150"/>
    </location>
</feature>
<evidence type="ECO:0000256" key="1">
    <source>
        <dbReference type="SAM" id="SignalP"/>
    </source>
</evidence>
<gene>
    <name evidence="3" type="ordered locus">Runsl_5932</name>
</gene>
<accession>A0A7U4E8V7</accession>
<sequence length="150" mass="16754">MKKILLSLAVSLACMTSNAQITEVEAVKSVLNSYKKSLESLDTTGIPKLFIKNARVFEQAKDEGSIQNYLTHHLGPELQIFKTFSFSDYKVDVTVCNLRAFATETYLYTIVLAKDGSVIKSQGVATSILIKTSDGWRIELTHSSFRKLKQ</sequence>
<dbReference type="InterPro" id="IPR037401">
    <property type="entry name" value="SnoaL-like"/>
</dbReference>
<dbReference type="KEGG" id="rsi:Runsl_5932"/>
<dbReference type="Gene3D" id="3.10.450.50">
    <property type="match status" value="1"/>
</dbReference>
<dbReference type="Proteomes" id="UP000000493">
    <property type="component" value="Plasmid pRUNSL02"/>
</dbReference>
<geneLocation type="plasmid" evidence="3 4">
    <name>pRUNSL02</name>
</geneLocation>
<dbReference type="AlphaFoldDB" id="A0A7U4E8V7"/>
<dbReference type="InterPro" id="IPR032710">
    <property type="entry name" value="NTF2-like_dom_sf"/>
</dbReference>
<evidence type="ECO:0000259" key="2">
    <source>
        <dbReference type="Pfam" id="PF13474"/>
    </source>
</evidence>
<reference evidence="3 4" key="2">
    <citation type="journal article" date="2012" name="Stand. Genomic Sci.">
        <title>Complete genome sequence of the aquatic bacterium Runella slithyformis type strain (LSU 4(T)).</title>
        <authorList>
            <person name="Copeland A."/>
            <person name="Zhang X."/>
            <person name="Misra M."/>
            <person name="Lapidus A."/>
            <person name="Nolan M."/>
            <person name="Lucas S."/>
            <person name="Deshpande S."/>
            <person name="Cheng J.F."/>
            <person name="Tapia R."/>
            <person name="Goodwin L.A."/>
            <person name="Pitluck S."/>
            <person name="Liolios K."/>
            <person name="Pagani I."/>
            <person name="Ivanova N."/>
            <person name="Mikhailova N."/>
            <person name="Pati A."/>
            <person name="Chen A."/>
            <person name="Palaniappan K."/>
            <person name="Land M."/>
            <person name="Hauser L."/>
            <person name="Pan C."/>
            <person name="Jeffries C.D."/>
            <person name="Detter J.C."/>
            <person name="Brambilla E.M."/>
            <person name="Rohde M."/>
            <person name="Djao O.D."/>
            <person name="Goker M."/>
            <person name="Sikorski J."/>
            <person name="Tindall B.J."/>
            <person name="Woyke T."/>
            <person name="Bristow J."/>
            <person name="Eisen J.A."/>
            <person name="Markowitz V."/>
            <person name="Hugenholtz P."/>
            <person name="Kyrpides N.C."/>
            <person name="Klenk H.P."/>
            <person name="Mavromatis K."/>
        </authorList>
    </citation>
    <scope>NUCLEOTIDE SEQUENCE [LARGE SCALE GENOMIC DNA]</scope>
    <source>
        <strain evidence="4">ATCC 29530 / DSM 19594 / LMG 11500 / NCIMB 11436 / LSU 4</strain>
    </source>
</reference>
<evidence type="ECO:0000313" key="4">
    <source>
        <dbReference type="Proteomes" id="UP000000493"/>
    </source>
</evidence>
<feature type="domain" description="SnoaL-like" evidence="2">
    <location>
        <begin position="27"/>
        <end position="145"/>
    </location>
</feature>
<organism evidence="3 4">
    <name type="scientific">Runella slithyformis (strain ATCC 29530 / DSM 19594 / LMG 11500 / NCIMB 11436 / LSU 4)</name>
    <dbReference type="NCBI Taxonomy" id="761193"/>
    <lineage>
        <taxon>Bacteria</taxon>
        <taxon>Pseudomonadati</taxon>
        <taxon>Bacteroidota</taxon>
        <taxon>Cytophagia</taxon>
        <taxon>Cytophagales</taxon>
        <taxon>Spirosomataceae</taxon>
        <taxon>Runella</taxon>
    </lineage>
</organism>
<dbReference type="Pfam" id="PF13474">
    <property type="entry name" value="SnoaL_3"/>
    <property type="match status" value="1"/>
</dbReference>
<proteinExistence type="predicted"/>
<evidence type="ECO:0000313" key="3">
    <source>
        <dbReference type="EMBL" id="AEI52068.1"/>
    </source>
</evidence>
<reference evidence="4" key="1">
    <citation type="submission" date="2011-06" db="EMBL/GenBank/DDBJ databases">
        <title>The complete genome of plasmid 2 of Runella slithyformis DSM 19594.</title>
        <authorList>
            <consortium name="US DOE Joint Genome Institute (JGI-PGF)"/>
            <person name="Lucas S."/>
            <person name="Han J."/>
            <person name="Lapidus A."/>
            <person name="Bruce D."/>
            <person name="Goodwin L."/>
            <person name="Pitluck S."/>
            <person name="Peters L."/>
            <person name="Kyrpides N."/>
            <person name="Mavromatis K."/>
            <person name="Ivanova N."/>
            <person name="Ovchinnikova G."/>
            <person name="Zhang X."/>
            <person name="Misra M."/>
            <person name="Detter J.C."/>
            <person name="Tapia R."/>
            <person name="Han C."/>
            <person name="Land M."/>
            <person name="Hauser L."/>
            <person name="Markowitz V."/>
            <person name="Cheng J.-F."/>
            <person name="Hugenholtz P."/>
            <person name="Woyke T."/>
            <person name="Wu D."/>
            <person name="Tindall B."/>
            <person name="Faehrich R."/>
            <person name="Brambilla E."/>
            <person name="Klenk H.-P."/>
            <person name="Eisen J.A."/>
        </authorList>
    </citation>
    <scope>NUCLEOTIDE SEQUENCE [LARGE SCALE GENOMIC DNA]</scope>
    <source>
        <strain evidence="4">ATCC 29530 / DSM 19594 / LMG 11500 / NCIMB 11436 / LSU 4</strain>
        <plasmid evidence="4">pRUNSL02</plasmid>
    </source>
</reference>
<dbReference type="EMBL" id="CP002861">
    <property type="protein sequence ID" value="AEI52068.1"/>
    <property type="molecule type" value="Genomic_DNA"/>
</dbReference>